<sequence length="731" mass="82545">MLDIENIKSEHAALVKRFNICCLLDLRQCWRDASRLDDDAIAASLAAIGKMYRDAMVKDLLDYLRECVVDHPFDGGPKNDKRTALAFRELLSDDRYTVSKLDTEHVEDVPLGSAVYGEYRMVELRESMMDGAYLQHASTNGDNGMVQQWKHLGFVVKRELPLANGRSVAVHVETERDKFDGRSYRDSFYYLLNIQEHQDFMPQAIRIADEVLAYAKSVIDTTAVENPLHPESFVPYNQATFRAKLEEIYEIHRSRAQNYDIYYAARNRNLADLVRGMMDNAPFNQCDGAWLRNISAAGPGDDVRALLFEIWSDEIGNGNPLLHHGNLYTSLLASHGVHMHALNTRAYADDPKIHESSYISPVFQLAISQHTNQFFPELLGMTLYLEWEVLSLARGIKLNDYLGLDTHFWQMHVGIDNATNGHGAKARDAVITYLDRIRNEGGNAAVDEHWARIWRGFVAFESVDSMGFGDDVAVSRRRPANPDERLAEVMTRKANYGALNHFQHRLGQHRINDLFDEPGLFQRMLASSKWIVPGDPEQSMFLKHLTTFEGPMYQIFDAADLAVWRSWIEWLGRDGDTPRVKRYFDKAQAMEALLIEMKSVAEGVGAHSRFKAQAPGGKRNTIAELFAADDIKCLMKALRAPDSGWVVPGNAEASPLVADMLRGTNGMGKALDRRFPTINNRIGRQIIIEWVRAGCPIPGEVQQVPKEQMAPPLKPLGPDLFMHTHGLGAVH</sequence>
<name>A0ABX1PU42_9RHOO</name>
<dbReference type="Pfam" id="PF14518">
    <property type="entry name" value="Haem_oxygenas_2"/>
    <property type="match status" value="1"/>
</dbReference>
<evidence type="ECO:0000313" key="2">
    <source>
        <dbReference type="Proteomes" id="UP000615989"/>
    </source>
</evidence>
<organism evidence="1 2">
    <name type="scientific">Aromatoleum anaerobium</name>
    <dbReference type="NCBI Taxonomy" id="182180"/>
    <lineage>
        <taxon>Bacteria</taxon>
        <taxon>Pseudomonadati</taxon>
        <taxon>Pseudomonadota</taxon>
        <taxon>Betaproteobacteria</taxon>
        <taxon>Rhodocyclales</taxon>
        <taxon>Rhodocyclaceae</taxon>
        <taxon>Aromatoleum</taxon>
    </lineage>
</organism>
<keyword evidence="2" id="KW-1185">Reference proteome</keyword>
<comment type="caution">
    <text evidence="1">The sequence shown here is derived from an EMBL/GenBank/DDBJ whole genome shotgun (WGS) entry which is preliminary data.</text>
</comment>
<dbReference type="Gene3D" id="1.20.910.10">
    <property type="entry name" value="Heme oxygenase-like"/>
    <property type="match status" value="1"/>
</dbReference>
<dbReference type="Proteomes" id="UP000615989">
    <property type="component" value="Unassembled WGS sequence"/>
</dbReference>
<dbReference type="RefSeq" id="WP_169120843.1">
    <property type="nucleotide sequence ID" value="NZ_WTVG02000039.1"/>
</dbReference>
<dbReference type="SMART" id="SM01236">
    <property type="entry name" value="Haem_oxygenase_2"/>
    <property type="match status" value="1"/>
</dbReference>
<dbReference type="EMBL" id="WTVG01000153">
    <property type="protein sequence ID" value="NMG27157.1"/>
    <property type="molecule type" value="Genomic_DNA"/>
</dbReference>
<gene>
    <name evidence="1" type="ORF">GO606_21185</name>
</gene>
<reference evidence="1" key="1">
    <citation type="submission" date="2019-12" db="EMBL/GenBank/DDBJ databases">
        <title>Comparative genomics gives insights into the taxonomy of the Azoarcus-Aromatoleum group and reveals separate origins of nif in the plant-associated Azoarcus and non-plant-associated Aromatoleum sub-groups.</title>
        <authorList>
            <person name="Lafos M."/>
            <person name="Maluk M."/>
            <person name="Batista M."/>
            <person name="Junghare M."/>
            <person name="Carmona M."/>
            <person name="Faoro H."/>
            <person name="Cruz L.M."/>
            <person name="Battistoni F."/>
            <person name="De Souza E."/>
            <person name="Pedrosa F."/>
            <person name="Chen W.-M."/>
            <person name="Poole P.S."/>
            <person name="Dixon R.A."/>
            <person name="James E.K."/>
        </authorList>
    </citation>
    <scope>NUCLEOTIDE SEQUENCE</scope>
    <source>
        <strain evidence="1">LuFRes1</strain>
    </source>
</reference>
<protein>
    <submittedName>
        <fullName evidence="1">Uncharacterized protein</fullName>
    </submittedName>
</protein>
<proteinExistence type="predicted"/>
<evidence type="ECO:0000313" key="1">
    <source>
        <dbReference type="EMBL" id="NMG27157.1"/>
    </source>
</evidence>
<accession>A0ABX1PU42</accession>
<dbReference type="InterPro" id="IPR016084">
    <property type="entry name" value="Haem_Oase-like_multi-hlx"/>
</dbReference>